<dbReference type="PANTHER" id="PTHR33103">
    <property type="entry name" value="OS01G0153900 PROTEIN"/>
    <property type="match status" value="1"/>
</dbReference>
<name>A0A444XUA4_ARAHY</name>
<comment type="caution">
    <text evidence="1">The sequence shown here is derived from an EMBL/GenBank/DDBJ whole genome shotgun (WGS) entry which is preliminary data.</text>
</comment>
<proteinExistence type="predicted"/>
<dbReference type="EMBL" id="SDMP01000019">
    <property type="protein sequence ID" value="RYQ93313.1"/>
    <property type="molecule type" value="Genomic_DNA"/>
</dbReference>
<gene>
    <name evidence="1" type="ORF">Ahy_B09g099585</name>
</gene>
<dbReference type="Pfam" id="PF05056">
    <property type="entry name" value="DUF674"/>
    <property type="match status" value="1"/>
</dbReference>
<organism evidence="1 2">
    <name type="scientific">Arachis hypogaea</name>
    <name type="common">Peanut</name>
    <dbReference type="NCBI Taxonomy" id="3818"/>
    <lineage>
        <taxon>Eukaryota</taxon>
        <taxon>Viridiplantae</taxon>
        <taxon>Streptophyta</taxon>
        <taxon>Embryophyta</taxon>
        <taxon>Tracheophyta</taxon>
        <taxon>Spermatophyta</taxon>
        <taxon>Magnoliopsida</taxon>
        <taxon>eudicotyledons</taxon>
        <taxon>Gunneridae</taxon>
        <taxon>Pentapetalae</taxon>
        <taxon>rosids</taxon>
        <taxon>fabids</taxon>
        <taxon>Fabales</taxon>
        <taxon>Fabaceae</taxon>
        <taxon>Papilionoideae</taxon>
        <taxon>50 kb inversion clade</taxon>
        <taxon>dalbergioids sensu lato</taxon>
        <taxon>Dalbergieae</taxon>
        <taxon>Pterocarpus clade</taxon>
        <taxon>Arachis</taxon>
    </lineage>
</organism>
<dbReference type="AlphaFoldDB" id="A0A444XUA4"/>
<dbReference type="InterPro" id="IPR007750">
    <property type="entry name" value="DUF674"/>
</dbReference>
<dbReference type="STRING" id="3818.A0A444XUA4"/>
<keyword evidence="2" id="KW-1185">Reference proteome</keyword>
<dbReference type="PANTHER" id="PTHR33103:SF19">
    <property type="entry name" value="OS09G0544700 PROTEIN"/>
    <property type="match status" value="1"/>
</dbReference>
<accession>A0A444XUA4</accession>
<evidence type="ECO:0000313" key="2">
    <source>
        <dbReference type="Proteomes" id="UP000289738"/>
    </source>
</evidence>
<dbReference type="Proteomes" id="UP000289738">
    <property type="component" value="Chromosome B09"/>
</dbReference>
<reference evidence="1 2" key="1">
    <citation type="submission" date="2019-01" db="EMBL/GenBank/DDBJ databases">
        <title>Sequencing of cultivated peanut Arachis hypogaea provides insights into genome evolution and oil improvement.</title>
        <authorList>
            <person name="Chen X."/>
        </authorList>
    </citation>
    <scope>NUCLEOTIDE SEQUENCE [LARGE SCALE GENOMIC DNA]</scope>
    <source>
        <strain evidence="2">cv. Fuhuasheng</strain>
        <tissue evidence="1">Leaves</tissue>
    </source>
</reference>
<sequence>MTTNTSNLSLKLLLDSKNKKVLFAEASKEVVDFLFTLLQLPLATVIKLLTKEAVVGCLGNLYSSVENLNHVYMQPNLSKDLILNPAILGSSPSISGLLPSAAINHSNMTPKLFRCSQSCSYTVTDVYDSICAACRTGRMTAKVNYIKGEAPATAAPNKSNNGFVKEVITYMIMDNLLIQPMSTISGITMLNQFNVKDVGVLKETVVQLGMKEVSLLHYDSSHFNLFKLSNITFNVLQGLKLLKASMESEKVLTTVFLA</sequence>
<evidence type="ECO:0000313" key="1">
    <source>
        <dbReference type="EMBL" id="RYQ93313.1"/>
    </source>
</evidence>
<evidence type="ECO:0008006" key="3">
    <source>
        <dbReference type="Google" id="ProtNLM"/>
    </source>
</evidence>
<protein>
    <recommendedName>
        <fullName evidence="3">DUF674 family protein</fullName>
    </recommendedName>
</protein>